<evidence type="ECO:0000313" key="2">
    <source>
        <dbReference type="Proteomes" id="UP000566819"/>
    </source>
</evidence>
<dbReference type="CDD" id="cd02440">
    <property type="entry name" value="AdoMet_MTases"/>
    <property type="match status" value="1"/>
</dbReference>
<sequence length="268" mass="30207">MTSEYSAGRDFISGAKINYFHHALKHLTSYAIHPSINVLSNVCRIADLGTQTAIWPTDVVETISTGTKFHVDGFDISDKFFPPSAWLPENVKLYIHDIYQPFPEEFKGQFEVVHLRLFLTLSRQQVVQILQNALELLKPGGCIQWMEHDKTDMTIMEVTANSSSTANQAFNELQLNPFPNYNARWVLDIGSTMTSVGLEVLAEDRIPTKPWLLPQMNELHLLALMDIPQGLSSAVDEFCEKHLQGLQEEYQNGVATIDGFICVVGRKP</sequence>
<dbReference type="Proteomes" id="UP000566819">
    <property type="component" value="Unassembled WGS sequence"/>
</dbReference>
<accession>A0A8H4RFZ8</accession>
<dbReference type="EMBL" id="JAAMPI010000787">
    <property type="protein sequence ID" value="KAF4628606.1"/>
    <property type="molecule type" value="Genomic_DNA"/>
</dbReference>
<gene>
    <name evidence="1" type="ORF">G7Y89_g9541</name>
</gene>
<keyword evidence="2" id="KW-1185">Reference proteome</keyword>
<evidence type="ECO:0000313" key="1">
    <source>
        <dbReference type="EMBL" id="KAF4628606.1"/>
    </source>
</evidence>
<protein>
    <submittedName>
        <fullName evidence="1">Uncharacterized protein</fullName>
    </submittedName>
</protein>
<reference evidence="1 2" key="1">
    <citation type="submission" date="2020-03" db="EMBL/GenBank/DDBJ databases">
        <title>Draft Genome Sequence of Cudoniella acicularis.</title>
        <authorList>
            <person name="Buettner E."/>
            <person name="Kellner H."/>
        </authorList>
    </citation>
    <scope>NUCLEOTIDE SEQUENCE [LARGE SCALE GENOMIC DNA]</scope>
    <source>
        <strain evidence="1 2">DSM 108380</strain>
    </source>
</reference>
<comment type="caution">
    <text evidence="1">The sequence shown here is derived from an EMBL/GenBank/DDBJ whole genome shotgun (WGS) entry which is preliminary data.</text>
</comment>
<dbReference type="SUPFAM" id="SSF53335">
    <property type="entry name" value="S-adenosyl-L-methionine-dependent methyltransferases"/>
    <property type="match status" value="1"/>
</dbReference>
<dbReference type="AlphaFoldDB" id="A0A8H4RFZ8"/>
<organism evidence="1 2">
    <name type="scientific">Cudoniella acicularis</name>
    <dbReference type="NCBI Taxonomy" id="354080"/>
    <lineage>
        <taxon>Eukaryota</taxon>
        <taxon>Fungi</taxon>
        <taxon>Dikarya</taxon>
        <taxon>Ascomycota</taxon>
        <taxon>Pezizomycotina</taxon>
        <taxon>Leotiomycetes</taxon>
        <taxon>Helotiales</taxon>
        <taxon>Tricladiaceae</taxon>
        <taxon>Cudoniella</taxon>
    </lineage>
</organism>
<proteinExistence type="predicted"/>
<dbReference type="OrthoDB" id="417697at2759"/>
<dbReference type="InterPro" id="IPR029063">
    <property type="entry name" value="SAM-dependent_MTases_sf"/>
</dbReference>
<name>A0A8H4RFZ8_9HELO</name>
<dbReference type="Gene3D" id="3.40.50.150">
    <property type="entry name" value="Vaccinia Virus protein VP39"/>
    <property type="match status" value="1"/>
</dbReference>